<accession>A0AAU9JKV4</accession>
<protein>
    <recommendedName>
        <fullName evidence="1">Serine aminopeptidase S33 domain-containing protein</fullName>
    </recommendedName>
</protein>
<evidence type="ECO:0000259" key="1">
    <source>
        <dbReference type="Pfam" id="PF12146"/>
    </source>
</evidence>
<dbReference type="Gene3D" id="3.40.50.1820">
    <property type="entry name" value="alpha/beta hydrolase"/>
    <property type="match status" value="1"/>
</dbReference>
<evidence type="ECO:0000313" key="2">
    <source>
        <dbReference type="EMBL" id="CAG9325679.1"/>
    </source>
</evidence>
<dbReference type="SUPFAM" id="SSF53474">
    <property type="entry name" value="alpha/beta-Hydrolases"/>
    <property type="match status" value="1"/>
</dbReference>
<gene>
    <name evidence="2" type="ORF">BSTOLATCC_MIC39475</name>
</gene>
<dbReference type="InterPro" id="IPR029058">
    <property type="entry name" value="AB_hydrolase_fold"/>
</dbReference>
<evidence type="ECO:0000313" key="3">
    <source>
        <dbReference type="Proteomes" id="UP001162131"/>
    </source>
</evidence>
<dbReference type="Pfam" id="PF12146">
    <property type="entry name" value="Hydrolase_4"/>
    <property type="match status" value="1"/>
</dbReference>
<comment type="caution">
    <text evidence="2">The sequence shown here is derived from an EMBL/GenBank/DDBJ whole genome shotgun (WGS) entry which is preliminary data.</text>
</comment>
<dbReference type="AlphaFoldDB" id="A0AAU9JKV4"/>
<proteinExistence type="predicted"/>
<reference evidence="2" key="1">
    <citation type="submission" date="2021-09" db="EMBL/GenBank/DDBJ databases">
        <authorList>
            <consortium name="AG Swart"/>
            <person name="Singh M."/>
            <person name="Singh A."/>
            <person name="Seah K."/>
            <person name="Emmerich C."/>
        </authorList>
    </citation>
    <scope>NUCLEOTIDE SEQUENCE</scope>
    <source>
        <strain evidence="2">ATCC30299</strain>
    </source>
</reference>
<dbReference type="PANTHER" id="PTHR12277:SF81">
    <property type="entry name" value="PROTEIN ABHD13"/>
    <property type="match status" value="1"/>
</dbReference>
<name>A0AAU9JKV4_9CILI</name>
<dbReference type="EMBL" id="CAJZBQ010000039">
    <property type="protein sequence ID" value="CAG9325679.1"/>
    <property type="molecule type" value="Genomic_DNA"/>
</dbReference>
<sequence>MGCSMSSIVFQPPPPKVRQLCSSLCLKTADGNMIPAKFFNFNRKYTILMSHGNAEDITRVESWVQRVFVHKIKANVMLYEYTGYSDTSIEPSEKYVYSDCEAALWFLTEILKIPINRIVLYGRSLGSGPSCYLAEKYPELGGLILQTPLSSIYRVILEFRFTLPGDMFANIDRMKNITIPLLIIHGTRDEIVPMQHAKELYKIAKSQKKQTYYIEGAGHNNIESVAGQPLFDTMQSFIDSLDC</sequence>
<feature type="domain" description="Serine aminopeptidase S33" evidence="1">
    <location>
        <begin position="172"/>
        <end position="220"/>
    </location>
</feature>
<dbReference type="InterPro" id="IPR022742">
    <property type="entry name" value="Hydrolase_4"/>
</dbReference>
<dbReference type="PANTHER" id="PTHR12277">
    <property type="entry name" value="ALPHA/BETA HYDROLASE DOMAIN-CONTAINING PROTEIN"/>
    <property type="match status" value="1"/>
</dbReference>
<organism evidence="2 3">
    <name type="scientific">Blepharisma stoltei</name>
    <dbReference type="NCBI Taxonomy" id="1481888"/>
    <lineage>
        <taxon>Eukaryota</taxon>
        <taxon>Sar</taxon>
        <taxon>Alveolata</taxon>
        <taxon>Ciliophora</taxon>
        <taxon>Postciliodesmatophora</taxon>
        <taxon>Heterotrichea</taxon>
        <taxon>Heterotrichida</taxon>
        <taxon>Blepharismidae</taxon>
        <taxon>Blepharisma</taxon>
    </lineage>
</organism>
<dbReference type="Proteomes" id="UP001162131">
    <property type="component" value="Unassembled WGS sequence"/>
</dbReference>
<keyword evidence="3" id="KW-1185">Reference proteome</keyword>